<feature type="compositionally biased region" description="Basic and acidic residues" evidence="1">
    <location>
        <begin position="263"/>
        <end position="279"/>
    </location>
</feature>
<evidence type="ECO:0000313" key="3">
    <source>
        <dbReference type="EMBL" id="MED6187492.1"/>
    </source>
</evidence>
<name>A0ABU6WNR5_9FABA</name>
<proteinExistence type="predicted"/>
<dbReference type="Proteomes" id="UP001341840">
    <property type="component" value="Unassembled WGS sequence"/>
</dbReference>
<evidence type="ECO:0000313" key="4">
    <source>
        <dbReference type="Proteomes" id="UP001341840"/>
    </source>
</evidence>
<keyword evidence="4" id="KW-1185">Reference proteome</keyword>
<feature type="region of interest" description="Disordered" evidence="1">
    <location>
        <begin position="248"/>
        <end position="279"/>
    </location>
</feature>
<dbReference type="EMBL" id="JASCZI010182266">
    <property type="protein sequence ID" value="MED6187492.1"/>
    <property type="molecule type" value="Genomic_DNA"/>
</dbReference>
<dbReference type="Pfam" id="PF20167">
    <property type="entry name" value="Transposase_32"/>
    <property type="match status" value="1"/>
</dbReference>
<protein>
    <recommendedName>
        <fullName evidence="2">Putative plant transposon protein domain-containing protein</fullName>
    </recommendedName>
</protein>
<sequence>MASSSSVSVFDNYRFKTAFNEELYNTIVKNKKVIAEVCFDLMDDEYPEIREQIALRGWRRLAAPKSEISIDLIHEFYANDIITEEEMEELGGHSYKSSVRGVPVNFSPDNIWSVMRFKAQVEGARTDFESRKEHDQQLDSILADLCMPGATWKLSTGQQRVPIQLRRQELNPIARGWHELSIHSLIPSSNRSDIPVIRAILILCIMNGEDVCAEEIIADKMVRMAQGMKEKGKLGFPSTIYKLCKEAGPQDNEDEDQSMPQAEKGHEEGQGEEHDYQHHQPEYDHQPEFKHEPQFQQPPLYEVPTYTDQYEKDLHSIEEQLQNMMWYQQQCLENINKSQVEYMAELRTIKGK</sequence>
<feature type="domain" description="Putative plant transposon protein" evidence="2">
    <location>
        <begin position="56"/>
        <end position="249"/>
    </location>
</feature>
<evidence type="ECO:0000256" key="1">
    <source>
        <dbReference type="SAM" id="MobiDB-lite"/>
    </source>
</evidence>
<organism evidence="3 4">
    <name type="scientific">Stylosanthes scabra</name>
    <dbReference type="NCBI Taxonomy" id="79078"/>
    <lineage>
        <taxon>Eukaryota</taxon>
        <taxon>Viridiplantae</taxon>
        <taxon>Streptophyta</taxon>
        <taxon>Embryophyta</taxon>
        <taxon>Tracheophyta</taxon>
        <taxon>Spermatophyta</taxon>
        <taxon>Magnoliopsida</taxon>
        <taxon>eudicotyledons</taxon>
        <taxon>Gunneridae</taxon>
        <taxon>Pentapetalae</taxon>
        <taxon>rosids</taxon>
        <taxon>fabids</taxon>
        <taxon>Fabales</taxon>
        <taxon>Fabaceae</taxon>
        <taxon>Papilionoideae</taxon>
        <taxon>50 kb inversion clade</taxon>
        <taxon>dalbergioids sensu lato</taxon>
        <taxon>Dalbergieae</taxon>
        <taxon>Pterocarpus clade</taxon>
        <taxon>Stylosanthes</taxon>
    </lineage>
</organism>
<evidence type="ECO:0000259" key="2">
    <source>
        <dbReference type="Pfam" id="PF20167"/>
    </source>
</evidence>
<dbReference type="InterPro" id="IPR046796">
    <property type="entry name" value="Transposase_32_dom"/>
</dbReference>
<reference evidence="3 4" key="1">
    <citation type="journal article" date="2023" name="Plants (Basel)">
        <title>Bridging the Gap: Combining Genomics and Transcriptomics Approaches to Understand Stylosanthes scabra, an Orphan Legume from the Brazilian Caatinga.</title>
        <authorList>
            <person name="Ferreira-Neto J.R.C."/>
            <person name="da Silva M.D."/>
            <person name="Binneck E."/>
            <person name="de Melo N.F."/>
            <person name="da Silva R.H."/>
            <person name="de Melo A.L.T.M."/>
            <person name="Pandolfi V."/>
            <person name="Bustamante F.O."/>
            <person name="Brasileiro-Vidal A.C."/>
            <person name="Benko-Iseppon A.M."/>
        </authorList>
    </citation>
    <scope>NUCLEOTIDE SEQUENCE [LARGE SCALE GENOMIC DNA]</scope>
    <source>
        <tissue evidence="3">Leaves</tissue>
    </source>
</reference>
<comment type="caution">
    <text evidence="3">The sequence shown here is derived from an EMBL/GenBank/DDBJ whole genome shotgun (WGS) entry which is preliminary data.</text>
</comment>
<gene>
    <name evidence="3" type="ORF">PIB30_076998</name>
</gene>
<accession>A0ABU6WNR5</accession>